<feature type="domain" description="Pyridoxamine 5'-phosphate oxidase N-terminal" evidence="3">
    <location>
        <begin position="6"/>
        <end position="98"/>
    </location>
</feature>
<evidence type="ECO:0000313" key="5">
    <source>
        <dbReference type="Proteomes" id="UP000293342"/>
    </source>
</evidence>
<sequence>MAFTTEELAYLKSQPLARLATVGPDGQPDVVPVGFEYDGHYFYVGGVDPAKTRKVRNVEAGHEQVALVIDDLVSTNPWSPRFLRVYGTAEVVKRDGRFGDGTYLRITPTTTWSWHLDGRPVDHDQEEFGPHRTDHRAV</sequence>
<protein>
    <submittedName>
        <fullName evidence="4">PPOX class F420-dependent oxidoreductase</fullName>
        <ecNumber evidence="4">1.-.-.-</ecNumber>
    </submittedName>
</protein>
<comment type="caution">
    <text evidence="4">The sequence shown here is derived from an EMBL/GenBank/DDBJ whole genome shotgun (WGS) entry which is preliminary data.</text>
</comment>
<dbReference type="EMBL" id="SJKD01000001">
    <property type="protein sequence ID" value="TCC52946.1"/>
    <property type="molecule type" value="Genomic_DNA"/>
</dbReference>
<dbReference type="AlphaFoldDB" id="A0A4R0K4V9"/>
<organism evidence="4 5">
    <name type="scientific">Kribbella capetownensis</name>
    <dbReference type="NCBI Taxonomy" id="1572659"/>
    <lineage>
        <taxon>Bacteria</taxon>
        <taxon>Bacillati</taxon>
        <taxon>Actinomycetota</taxon>
        <taxon>Actinomycetes</taxon>
        <taxon>Propionibacteriales</taxon>
        <taxon>Kribbellaceae</taxon>
        <taxon>Kribbella</taxon>
    </lineage>
</organism>
<evidence type="ECO:0000313" key="4">
    <source>
        <dbReference type="EMBL" id="TCC52946.1"/>
    </source>
</evidence>
<evidence type="ECO:0000256" key="2">
    <source>
        <dbReference type="SAM" id="MobiDB-lite"/>
    </source>
</evidence>
<evidence type="ECO:0000256" key="1">
    <source>
        <dbReference type="ARBA" id="ARBA00023002"/>
    </source>
</evidence>
<dbReference type="Pfam" id="PF01243">
    <property type="entry name" value="PNPOx_N"/>
    <property type="match status" value="1"/>
</dbReference>
<dbReference type="InterPro" id="IPR011576">
    <property type="entry name" value="Pyridox_Oxase_N"/>
</dbReference>
<dbReference type="GO" id="GO:0016627">
    <property type="term" value="F:oxidoreductase activity, acting on the CH-CH group of donors"/>
    <property type="evidence" value="ECO:0007669"/>
    <property type="project" value="TreeGrafter"/>
</dbReference>
<keyword evidence="5" id="KW-1185">Reference proteome</keyword>
<dbReference type="NCBIfam" id="TIGR04023">
    <property type="entry name" value="PPOX_MSMEG_5819"/>
    <property type="match status" value="1"/>
</dbReference>
<dbReference type="InterPro" id="IPR052019">
    <property type="entry name" value="F420H2_bilvrd_red/Heme_oxyg"/>
</dbReference>
<dbReference type="PANTHER" id="PTHR35176">
    <property type="entry name" value="HEME OXYGENASE HI_0854-RELATED"/>
    <property type="match status" value="1"/>
</dbReference>
<name>A0A4R0K4V9_9ACTN</name>
<dbReference type="GO" id="GO:0070967">
    <property type="term" value="F:coenzyme F420 binding"/>
    <property type="evidence" value="ECO:0007669"/>
    <property type="project" value="TreeGrafter"/>
</dbReference>
<proteinExistence type="predicted"/>
<reference evidence="4 5" key="1">
    <citation type="submission" date="2019-02" db="EMBL/GenBank/DDBJ databases">
        <title>Kribbella capetownensis sp. nov. and Kribbella speibonae sp. nov., isolated from soil.</title>
        <authorList>
            <person name="Curtis S.M."/>
            <person name="Norton I."/>
            <person name="Everest G.J."/>
            <person name="Meyers P.R."/>
        </authorList>
    </citation>
    <scope>NUCLEOTIDE SEQUENCE [LARGE SCALE GENOMIC DNA]</scope>
    <source>
        <strain evidence="4 5">YM53</strain>
    </source>
</reference>
<dbReference type="GO" id="GO:0005829">
    <property type="term" value="C:cytosol"/>
    <property type="evidence" value="ECO:0007669"/>
    <property type="project" value="TreeGrafter"/>
</dbReference>
<dbReference type="PANTHER" id="PTHR35176:SF6">
    <property type="entry name" value="HEME OXYGENASE HI_0854-RELATED"/>
    <property type="match status" value="1"/>
</dbReference>
<dbReference type="EC" id="1.-.-.-" evidence="4"/>
<dbReference type="OrthoDB" id="3693562at2"/>
<accession>A0A4R0K4V9</accession>
<gene>
    <name evidence="4" type="ORF">E0H75_04160</name>
</gene>
<dbReference type="InterPro" id="IPR024031">
    <property type="entry name" value="MSMEG_5819/OxyR"/>
</dbReference>
<dbReference type="Gene3D" id="2.30.110.10">
    <property type="entry name" value="Electron Transport, Fmn-binding Protein, Chain A"/>
    <property type="match status" value="1"/>
</dbReference>
<dbReference type="Proteomes" id="UP000293342">
    <property type="component" value="Unassembled WGS sequence"/>
</dbReference>
<evidence type="ECO:0000259" key="3">
    <source>
        <dbReference type="Pfam" id="PF01243"/>
    </source>
</evidence>
<dbReference type="SUPFAM" id="SSF50475">
    <property type="entry name" value="FMN-binding split barrel"/>
    <property type="match status" value="1"/>
</dbReference>
<dbReference type="RefSeq" id="WP_131511676.1">
    <property type="nucleotide sequence ID" value="NZ_SJKD01000001.1"/>
</dbReference>
<feature type="region of interest" description="Disordered" evidence="2">
    <location>
        <begin position="118"/>
        <end position="138"/>
    </location>
</feature>
<keyword evidence="1 4" id="KW-0560">Oxidoreductase</keyword>
<dbReference type="InterPro" id="IPR012349">
    <property type="entry name" value="Split_barrel_FMN-bd"/>
</dbReference>